<accession>A0A1T3CQN4</accession>
<dbReference type="SUPFAM" id="SSF52833">
    <property type="entry name" value="Thioredoxin-like"/>
    <property type="match status" value="1"/>
</dbReference>
<dbReference type="Gene3D" id="3.40.30.10">
    <property type="entry name" value="Glutaredoxin"/>
    <property type="match status" value="1"/>
</dbReference>
<gene>
    <name evidence="2" type="ORF">A0O28_0105910</name>
</gene>
<dbReference type="EMBL" id="LVVK01000009">
    <property type="protein sequence ID" value="OPB43400.1"/>
    <property type="molecule type" value="Genomic_DNA"/>
</dbReference>
<proteinExistence type="predicted"/>
<dbReference type="SUPFAM" id="SSF47616">
    <property type="entry name" value="GST C-terminal domain-like"/>
    <property type="match status" value="1"/>
</dbReference>
<reference evidence="2 3" key="1">
    <citation type="submission" date="2016-04" db="EMBL/GenBank/DDBJ databases">
        <title>Multiple horizontal gene transfer events from other fungi enriched the ability of the initially mycotrophic fungus Trichoderma (Ascomycota) to feed on dead plant biomass.</title>
        <authorList>
            <person name="Atanasova L."/>
            <person name="Chenthamara K."/>
            <person name="Zhang J."/>
            <person name="Grujic M."/>
            <person name="Henrissat B."/>
            <person name="Kuo A."/>
            <person name="Aertz A."/>
            <person name="Salamov A."/>
            <person name="Lipzen A."/>
            <person name="Labutti K."/>
            <person name="Barry K."/>
            <person name="Miao Y."/>
            <person name="Rahimi M.J."/>
            <person name="Shen Q."/>
            <person name="Grigoriev I.V."/>
            <person name="Kubicek C.P."/>
            <person name="Druzhinina I.S."/>
        </authorList>
    </citation>
    <scope>NUCLEOTIDE SEQUENCE [LARGE SCALE GENOMIC DNA]</scope>
    <source>
        <strain evidence="2 3">NJAU 4742</strain>
    </source>
</reference>
<dbReference type="PROSITE" id="PS50404">
    <property type="entry name" value="GST_NTER"/>
    <property type="match status" value="1"/>
</dbReference>
<dbReference type="InterPro" id="IPR036282">
    <property type="entry name" value="Glutathione-S-Trfase_C_sf"/>
</dbReference>
<sequence length="268" mass="30321">MAAKSENGVPYTLYYNRFSICSLMMRWLVDIRGEPKDESSRMDIGLKEIDIFQEEQFSEWYLCGVNKNGQVPVLGSDVAFDFPMSQTTAISEYIAARYPGLLPPKHAAKIHEMVHKMHEMNFFTLSFKGSPKLASGFADAALKRLEDKSISVRYREALEYKLEILRRDKVNALTPEKTQAELDKAQAYLEEAARLLNPSDGPWLFGQKQPTELDAHLVVMILRLQDVGRDSVVPDSLKEYGKMAFEEPSFKAVMGGRSTMYDGSGSKK</sequence>
<dbReference type="OrthoDB" id="412788at2759"/>
<name>A0A1T3CQN4_9HYPO</name>
<protein>
    <recommendedName>
        <fullName evidence="1">GST N-terminal domain-containing protein</fullName>
    </recommendedName>
</protein>
<evidence type="ECO:0000313" key="2">
    <source>
        <dbReference type="EMBL" id="OPB43400.1"/>
    </source>
</evidence>
<evidence type="ECO:0000259" key="1">
    <source>
        <dbReference type="PROSITE" id="PS50404"/>
    </source>
</evidence>
<dbReference type="AlphaFoldDB" id="A0A1T3CQN4"/>
<dbReference type="InterPro" id="IPR036249">
    <property type="entry name" value="Thioredoxin-like_sf"/>
</dbReference>
<comment type="caution">
    <text evidence="2">The sequence shown here is derived from an EMBL/GenBank/DDBJ whole genome shotgun (WGS) entry which is preliminary data.</text>
</comment>
<dbReference type="Pfam" id="PF02798">
    <property type="entry name" value="GST_N"/>
    <property type="match status" value="1"/>
</dbReference>
<dbReference type="Proteomes" id="UP000191004">
    <property type="component" value="Unassembled WGS sequence"/>
</dbReference>
<feature type="domain" description="GST N-terminal" evidence="1">
    <location>
        <begin position="9"/>
        <end position="102"/>
    </location>
</feature>
<evidence type="ECO:0000313" key="3">
    <source>
        <dbReference type="Proteomes" id="UP000191004"/>
    </source>
</evidence>
<dbReference type="InterPro" id="IPR004045">
    <property type="entry name" value="Glutathione_S-Trfase_N"/>
</dbReference>
<keyword evidence="3" id="KW-1185">Reference proteome</keyword>
<organism evidence="2 3">
    <name type="scientific">Trichoderma guizhouense</name>
    <dbReference type="NCBI Taxonomy" id="1491466"/>
    <lineage>
        <taxon>Eukaryota</taxon>
        <taxon>Fungi</taxon>
        <taxon>Dikarya</taxon>
        <taxon>Ascomycota</taxon>
        <taxon>Pezizomycotina</taxon>
        <taxon>Sordariomycetes</taxon>
        <taxon>Hypocreomycetidae</taxon>
        <taxon>Hypocreales</taxon>
        <taxon>Hypocreaceae</taxon>
        <taxon>Trichoderma</taxon>
    </lineage>
</organism>